<dbReference type="SUPFAM" id="SSF81469">
    <property type="entry name" value="Bacterial aa3 type cytochrome c oxidase subunit IV"/>
    <property type="match status" value="1"/>
</dbReference>
<name>A0A285RJR7_9PROT</name>
<dbReference type="Pfam" id="PF07835">
    <property type="entry name" value="COX4_pro_2"/>
    <property type="match status" value="1"/>
</dbReference>
<dbReference type="AlphaFoldDB" id="A0A285RJR7"/>
<dbReference type="InterPro" id="IPR012422">
    <property type="entry name" value="Cyt_c_oxidase_su4_bac-aa3"/>
</dbReference>
<sequence length="44" mass="5027">MQGSDYDAELVQVHENGWHGFIKFIIWNIISIVVLLVLLAAFLI</sequence>
<feature type="domain" description="Cytochrome c oxidase subunit IV bacterial aa3 type" evidence="2">
    <location>
        <begin position="12"/>
        <end position="43"/>
    </location>
</feature>
<evidence type="ECO:0000313" key="3">
    <source>
        <dbReference type="EMBL" id="SOB94353.1"/>
    </source>
</evidence>
<evidence type="ECO:0000259" key="2">
    <source>
        <dbReference type="Pfam" id="PF07835"/>
    </source>
</evidence>
<organism evidence="3 4">
    <name type="scientific">Thalassospira xiamenensis</name>
    <dbReference type="NCBI Taxonomy" id="220697"/>
    <lineage>
        <taxon>Bacteria</taxon>
        <taxon>Pseudomonadati</taxon>
        <taxon>Pseudomonadota</taxon>
        <taxon>Alphaproteobacteria</taxon>
        <taxon>Rhodospirillales</taxon>
        <taxon>Thalassospiraceae</taxon>
        <taxon>Thalassospira</taxon>
    </lineage>
</organism>
<gene>
    <name evidence="3" type="ORF">SAMN05428964_1011000</name>
</gene>
<keyword evidence="1" id="KW-0472">Membrane</keyword>
<dbReference type="Gene3D" id="1.20.5.160">
    <property type="entry name" value="Bacterial aa3 type cytochrome c oxidase subunit IV"/>
    <property type="match status" value="1"/>
</dbReference>
<dbReference type="InterPro" id="IPR036596">
    <property type="entry name" value="Cyt-C_aa3_sf"/>
</dbReference>
<feature type="transmembrane region" description="Helical" evidence="1">
    <location>
        <begin position="20"/>
        <end position="43"/>
    </location>
</feature>
<keyword evidence="1" id="KW-1133">Transmembrane helix</keyword>
<accession>A0A285RJR7</accession>
<dbReference type="Proteomes" id="UP000219068">
    <property type="component" value="Unassembled WGS sequence"/>
</dbReference>
<evidence type="ECO:0000256" key="1">
    <source>
        <dbReference type="SAM" id="Phobius"/>
    </source>
</evidence>
<dbReference type="EMBL" id="OBMM01000001">
    <property type="protein sequence ID" value="SOB94353.1"/>
    <property type="molecule type" value="Genomic_DNA"/>
</dbReference>
<keyword evidence="1" id="KW-0812">Transmembrane</keyword>
<evidence type="ECO:0000313" key="4">
    <source>
        <dbReference type="Proteomes" id="UP000219068"/>
    </source>
</evidence>
<reference evidence="3 4" key="1">
    <citation type="submission" date="2017-08" db="EMBL/GenBank/DDBJ databases">
        <authorList>
            <person name="de Groot N.N."/>
        </authorList>
    </citation>
    <scope>NUCLEOTIDE SEQUENCE [LARGE SCALE GENOMIC DNA]</scope>
    <source>
        <strain evidence="3 4">USBA 78</strain>
    </source>
</reference>
<protein>
    <submittedName>
        <fullName evidence="3">Aa3 type cytochrome c oxidase subunit IV</fullName>
    </submittedName>
</protein>
<proteinExistence type="predicted"/>
<dbReference type="RefSeq" id="WP_082824789.1">
    <property type="nucleotide sequence ID" value="NZ_JALLPZ010000001.1"/>
</dbReference>